<evidence type="ECO:0000256" key="4">
    <source>
        <dbReference type="ARBA" id="ARBA00058905"/>
    </source>
</evidence>
<dbReference type="GO" id="GO:0046556">
    <property type="term" value="F:alpha-L-arabinofuranosidase activity"/>
    <property type="evidence" value="ECO:0007669"/>
    <property type="project" value="TreeGrafter"/>
</dbReference>
<sequence length="1008" mass="107705">MSTASAPRQGGRSRRRRAARWAIPTALALALAGLIPAQAAHGEDELPFRDPDLPLQARIDDLLGRLTPDEEISLLHQFPLPVPRLGIGQFRTGTEALHGLAWTTSYEDGAVHTAKATTFPQAVGLASTWDPALIKQVGTVVGDEARGYNSEDPALWGLNLWAPVVNLLRDPRWGRNEEGYSEDTTLTGAISTAYGKGMSGDDPFYLKTAPTLKHYLAYNNEVHRDTTSSSVPPRVLHEYDEQAFKPAITADAATGVMASYNLINGRPATVDPTMDSLLRTWTEKTLFNVSDAAAPNNLVNSQKYYATAPEANAAAIKAGIDSMTVNDNNPQPTITAIKDALAQGLLTQADIDEAASHQLSIRFRLGEFDPDGGPYAGITKAAVDTPANRALSRTTAADAMVLLKNAKKTLPLDTTNDKKVAVIGPLADTLYTDWYGGSLPYAVTARDGIEAKTGAGNVTGTEGVDRIALKDVATGRYVAGGAGAAGGALTASAASADATSQFDVFDWGSGIVTLRSASNGKYVGYNWSGFANDQAQPNGWFVQQQFTLEDQGDGTVALRYAGYESTSDWAPSYTNPYITVNADGALVLGAPTAAKAARFSREVVTSGSAQAVAAAKKADAAVLVVGSMPFINGREDHDRADMNLAPSQEALVQDVLRANPNTVVVLQTSYPDTITALQKKVPAIVWTTHAGQETGNAIADVLYGGTNPAGRLTQTWPTSTDALPADLLNYDIISSGQTYLYDSTKPLYPFGYGLSYTSFRYSKLRIDDRSLGKRDTVKVSVDVTNTGKRSGDEVVQLYTHQRTSRDTQPLTQLRDFDRVSLAAGQTKTVKLDVPVSELAHWDVTRNRWVVETSTYDVRVGASSSDVRASSTVKVVGEKIPPRDLSRTTQAQNFDAYKAATLVDTSKVEGTSVGATAKGSWIAFKDVDLRTGPRTFTANVAKAEAGGGRIEIRLGSPKGKVVGTAVVPSSGDVYSYRTVRAALGKVRGIQDVYLVFDSAQRISTLRLTD</sequence>
<feature type="chain" id="PRO_5019293950" description="Exo-alpha-(1-&gt;6)-L-arabinopyranosidase" evidence="6">
    <location>
        <begin position="40"/>
        <end position="1008"/>
    </location>
</feature>
<dbReference type="SMART" id="SM01217">
    <property type="entry name" value="Fn3_like"/>
    <property type="match status" value="1"/>
</dbReference>
<dbReference type="GO" id="GO:0045493">
    <property type="term" value="P:xylan catabolic process"/>
    <property type="evidence" value="ECO:0007669"/>
    <property type="project" value="InterPro"/>
</dbReference>
<feature type="domain" description="CBM6" evidence="7">
    <location>
        <begin position="886"/>
        <end position="1007"/>
    </location>
</feature>
<protein>
    <recommendedName>
        <fullName evidence="5">Exo-alpha-(1-&gt;6)-L-arabinopyranosidase</fullName>
    </recommendedName>
</protein>
<evidence type="ECO:0000313" key="9">
    <source>
        <dbReference type="Proteomes" id="UP000283374"/>
    </source>
</evidence>
<dbReference type="InterPro" id="IPR044993">
    <property type="entry name" value="BXL"/>
</dbReference>
<dbReference type="InterPro" id="IPR002772">
    <property type="entry name" value="Glyco_hydro_3_C"/>
</dbReference>
<dbReference type="Gene3D" id="3.20.20.300">
    <property type="entry name" value="Glycoside hydrolase, family 3, N-terminal domain"/>
    <property type="match status" value="1"/>
</dbReference>
<organism evidence="8 9">
    <name type="scientific">Cellulomonas rhizosphaerae</name>
    <dbReference type="NCBI Taxonomy" id="2293719"/>
    <lineage>
        <taxon>Bacteria</taxon>
        <taxon>Bacillati</taxon>
        <taxon>Actinomycetota</taxon>
        <taxon>Actinomycetes</taxon>
        <taxon>Micrococcales</taxon>
        <taxon>Cellulomonadaceae</taxon>
        <taxon>Cellulomonas</taxon>
    </lineage>
</organism>
<dbReference type="InterPro" id="IPR001764">
    <property type="entry name" value="Glyco_hydro_3_N"/>
</dbReference>
<dbReference type="SMART" id="SM00606">
    <property type="entry name" value="CBD_IV"/>
    <property type="match status" value="1"/>
</dbReference>
<dbReference type="InterPro" id="IPR017853">
    <property type="entry name" value="GH"/>
</dbReference>
<dbReference type="InterPro" id="IPR036881">
    <property type="entry name" value="Glyco_hydro_3_C_sf"/>
</dbReference>
<dbReference type="InterPro" id="IPR013783">
    <property type="entry name" value="Ig-like_fold"/>
</dbReference>
<dbReference type="PANTHER" id="PTHR42721:SF3">
    <property type="entry name" value="BETA-D-XYLOSIDASE 5-RELATED"/>
    <property type="match status" value="1"/>
</dbReference>
<evidence type="ECO:0000256" key="2">
    <source>
        <dbReference type="ARBA" id="ARBA00022729"/>
    </source>
</evidence>
<dbReference type="PRINTS" id="PR00133">
    <property type="entry name" value="GLHYDRLASE3"/>
</dbReference>
<dbReference type="Gene3D" id="2.60.120.380">
    <property type="match status" value="1"/>
</dbReference>
<dbReference type="SUPFAM" id="SSF50405">
    <property type="entry name" value="Actin-crosslinking proteins"/>
    <property type="match status" value="1"/>
</dbReference>
<gene>
    <name evidence="8" type="ORF">D1825_04150</name>
</gene>
<dbReference type="InterPro" id="IPR008999">
    <property type="entry name" value="Actin-crosslinking"/>
</dbReference>
<accession>A0A413RPI8</accession>
<keyword evidence="2 6" id="KW-0732">Signal</keyword>
<dbReference type="CDD" id="cd23343">
    <property type="entry name" value="beta-trefoil_FSCN_BglX-like"/>
    <property type="match status" value="1"/>
</dbReference>
<dbReference type="OrthoDB" id="3187562at2"/>
<dbReference type="GO" id="GO:0009044">
    <property type="term" value="F:xylan 1,4-beta-xylosidase activity"/>
    <property type="evidence" value="ECO:0007669"/>
    <property type="project" value="InterPro"/>
</dbReference>
<dbReference type="Gene3D" id="3.40.50.1700">
    <property type="entry name" value="Glycoside hydrolase family 3 C-terminal domain"/>
    <property type="match status" value="1"/>
</dbReference>
<dbReference type="PROSITE" id="PS51175">
    <property type="entry name" value="CBM6"/>
    <property type="match status" value="1"/>
</dbReference>
<proteinExistence type="inferred from homology"/>
<dbReference type="GO" id="GO:0008422">
    <property type="term" value="F:beta-glucosidase activity"/>
    <property type="evidence" value="ECO:0007669"/>
    <property type="project" value="UniProtKB-ARBA"/>
</dbReference>
<dbReference type="InterPro" id="IPR026891">
    <property type="entry name" value="Fn3-like"/>
</dbReference>
<keyword evidence="9" id="KW-1185">Reference proteome</keyword>
<dbReference type="Pfam" id="PF03422">
    <property type="entry name" value="CBM_6"/>
    <property type="match status" value="1"/>
</dbReference>
<feature type="signal peptide" evidence="6">
    <location>
        <begin position="1"/>
        <end position="39"/>
    </location>
</feature>
<reference evidence="8 9" key="1">
    <citation type="submission" date="2018-08" db="EMBL/GenBank/DDBJ databases">
        <title>Cellulomonas rhizosphaerae sp. nov., a novel actinomycete isolated from soil.</title>
        <authorList>
            <person name="Tian Y."/>
        </authorList>
    </citation>
    <scope>NUCLEOTIDE SEQUENCE [LARGE SCALE GENOMIC DNA]</scope>
    <source>
        <strain evidence="8 9">NEAU-TCZ24</strain>
    </source>
</reference>
<dbReference type="AlphaFoldDB" id="A0A413RPI8"/>
<evidence type="ECO:0000256" key="3">
    <source>
        <dbReference type="ARBA" id="ARBA00022801"/>
    </source>
</evidence>
<dbReference type="Proteomes" id="UP000283374">
    <property type="component" value="Unassembled WGS sequence"/>
</dbReference>
<dbReference type="GO" id="GO:0031222">
    <property type="term" value="P:arabinan catabolic process"/>
    <property type="evidence" value="ECO:0007669"/>
    <property type="project" value="TreeGrafter"/>
</dbReference>
<dbReference type="SUPFAM" id="SSF52279">
    <property type="entry name" value="Beta-D-glucan exohydrolase, C-terminal domain"/>
    <property type="match status" value="1"/>
</dbReference>
<comment type="similarity">
    <text evidence="1">Belongs to the glycosyl hydrolase 3 family.</text>
</comment>
<dbReference type="SUPFAM" id="SSF51445">
    <property type="entry name" value="(Trans)glycosidases"/>
    <property type="match status" value="1"/>
</dbReference>
<dbReference type="GO" id="GO:0030246">
    <property type="term" value="F:carbohydrate binding"/>
    <property type="evidence" value="ECO:0007669"/>
    <property type="project" value="InterPro"/>
</dbReference>
<dbReference type="Pfam" id="PF00933">
    <property type="entry name" value="Glyco_hydro_3"/>
    <property type="match status" value="1"/>
</dbReference>
<dbReference type="InterPro" id="IPR005084">
    <property type="entry name" value="CBM6"/>
</dbReference>
<dbReference type="EMBL" id="QWKP01000134">
    <property type="protein sequence ID" value="RHA43885.1"/>
    <property type="molecule type" value="Genomic_DNA"/>
</dbReference>
<evidence type="ECO:0000256" key="6">
    <source>
        <dbReference type="SAM" id="SignalP"/>
    </source>
</evidence>
<comment type="function">
    <text evidence="4">Catalyzes the hydrolysis of a non-reducing terminal alpha-L-arabinopyranosidic linkage in ginsenoside Rb2 (alpha-L-arabinopyranosyl-(1-&gt;6)-alpha-D-glucopyranosyl) to release alpha-D-glucopyranosyl (Rd). It is not able to hydrolyze alpha-L-arabinofuranosyl-(1-&gt;6)-alpha-D-glucopyranosyl (Rc).</text>
</comment>
<comment type="caution">
    <text evidence="8">The sequence shown here is derived from an EMBL/GenBank/DDBJ whole genome shotgun (WGS) entry which is preliminary data.</text>
</comment>
<evidence type="ECO:0000256" key="5">
    <source>
        <dbReference type="ARBA" id="ARBA00074219"/>
    </source>
</evidence>
<name>A0A413RPI8_9CELL</name>
<dbReference type="InterPro" id="IPR006584">
    <property type="entry name" value="Cellulose-bd_IV"/>
</dbReference>
<evidence type="ECO:0000259" key="7">
    <source>
        <dbReference type="PROSITE" id="PS51175"/>
    </source>
</evidence>
<dbReference type="Pfam" id="PF01915">
    <property type="entry name" value="Glyco_hydro_3_C"/>
    <property type="match status" value="1"/>
</dbReference>
<dbReference type="Pfam" id="PF14310">
    <property type="entry name" value="Fn3-like"/>
    <property type="match status" value="1"/>
</dbReference>
<dbReference type="Gene3D" id="2.60.40.10">
    <property type="entry name" value="Immunoglobulins"/>
    <property type="match status" value="1"/>
</dbReference>
<dbReference type="InterPro" id="IPR008979">
    <property type="entry name" value="Galactose-bd-like_sf"/>
</dbReference>
<dbReference type="CDD" id="cd04084">
    <property type="entry name" value="CBM6_xylanase-like"/>
    <property type="match status" value="1"/>
</dbReference>
<keyword evidence="3" id="KW-0378">Hydrolase</keyword>
<dbReference type="FunFam" id="2.60.40.10:FF:000495">
    <property type="entry name" value="Periplasmic beta-glucosidase"/>
    <property type="match status" value="1"/>
</dbReference>
<dbReference type="SUPFAM" id="SSF49785">
    <property type="entry name" value="Galactose-binding domain-like"/>
    <property type="match status" value="1"/>
</dbReference>
<dbReference type="PANTHER" id="PTHR42721">
    <property type="entry name" value="SUGAR HYDROLASE-RELATED"/>
    <property type="match status" value="1"/>
</dbReference>
<dbReference type="InterPro" id="IPR036962">
    <property type="entry name" value="Glyco_hydro_3_N_sf"/>
</dbReference>
<evidence type="ECO:0000313" key="8">
    <source>
        <dbReference type="EMBL" id="RHA43885.1"/>
    </source>
</evidence>
<dbReference type="Gene3D" id="2.60.120.260">
    <property type="entry name" value="Galactose-binding domain-like"/>
    <property type="match status" value="1"/>
</dbReference>
<evidence type="ECO:0000256" key="1">
    <source>
        <dbReference type="ARBA" id="ARBA00005336"/>
    </source>
</evidence>